<dbReference type="GO" id="GO:0005737">
    <property type="term" value="C:cytoplasm"/>
    <property type="evidence" value="ECO:0007669"/>
    <property type="project" value="UniProtKB-SubCell"/>
</dbReference>
<evidence type="ECO:0000256" key="1">
    <source>
        <dbReference type="ARBA" id="ARBA00004496"/>
    </source>
</evidence>
<reference evidence="7" key="1">
    <citation type="submission" date="2025-08" db="UniProtKB">
        <authorList>
            <consortium name="RefSeq"/>
        </authorList>
    </citation>
    <scope>IDENTIFICATION</scope>
</reference>
<dbReference type="KEGG" id="bspl:114867944"/>
<dbReference type="FunCoup" id="A0A6P7P3R4">
    <property type="interactions" value="131"/>
</dbReference>
<evidence type="ECO:0000256" key="3">
    <source>
        <dbReference type="ARBA" id="ARBA00022490"/>
    </source>
</evidence>
<proteinExistence type="inferred from homology"/>
<evidence type="ECO:0000256" key="4">
    <source>
        <dbReference type="ARBA" id="ARBA00022553"/>
    </source>
</evidence>
<dbReference type="InParanoid" id="A0A6P7P3R4"/>
<keyword evidence="6" id="KW-1185">Reference proteome</keyword>
<dbReference type="PANTHER" id="PTHR13105">
    <property type="entry name" value="MYELOID LEUKEMIA FACTOR"/>
    <property type="match status" value="1"/>
</dbReference>
<sequence>MFNSAMRDFDEDPFFSDPLRAHRDHMRQMMRSFSEPFGSSLMPSIMDGRSHGRGMTQHPSSSIALRNEHRDLMGNPFGMFDNVMAGMRNRIEEMNQNFGNMPTDVNTHSFSSSSVMTYSKVGNEPPKVFQATSSTRQAPGGIMETRKAIKDSESGLEKMAIGHHIQDRGHVVEKKYNKKTGEKEFIQDFQNMDETEAQSFDDEWQQKVSSFQASGPTPRLKDSRARAVHRAALTGPEQAHSDQSKSKNDGKSNIKASGSKKH</sequence>
<dbReference type="Proteomes" id="UP000515150">
    <property type="component" value="Chromosome 13"/>
</dbReference>
<comment type="similarity">
    <text evidence="2">Belongs to the MLF family.</text>
</comment>
<dbReference type="RefSeq" id="XP_029026961.1">
    <property type="nucleotide sequence ID" value="XM_029171128.2"/>
</dbReference>
<accession>A0A6P7P3R4</accession>
<dbReference type="InterPro" id="IPR019376">
    <property type="entry name" value="Myeloid_leukemia_factor"/>
</dbReference>
<protein>
    <submittedName>
        <fullName evidence="7">Myeloid leukemia factor 1</fullName>
    </submittedName>
</protein>
<dbReference type="Pfam" id="PF10248">
    <property type="entry name" value="Mlf1IP"/>
    <property type="match status" value="1"/>
</dbReference>
<gene>
    <name evidence="7" type="primary">mlf1</name>
</gene>
<name>A0A6P7P3R4_BETSP</name>
<dbReference type="OrthoDB" id="8707547at2759"/>
<organism evidence="6 7">
    <name type="scientific">Betta splendens</name>
    <name type="common">Siamese fighting fish</name>
    <dbReference type="NCBI Taxonomy" id="158456"/>
    <lineage>
        <taxon>Eukaryota</taxon>
        <taxon>Metazoa</taxon>
        <taxon>Chordata</taxon>
        <taxon>Craniata</taxon>
        <taxon>Vertebrata</taxon>
        <taxon>Euteleostomi</taxon>
        <taxon>Actinopterygii</taxon>
        <taxon>Neopterygii</taxon>
        <taxon>Teleostei</taxon>
        <taxon>Neoteleostei</taxon>
        <taxon>Acanthomorphata</taxon>
        <taxon>Anabantaria</taxon>
        <taxon>Anabantiformes</taxon>
        <taxon>Anabantoidei</taxon>
        <taxon>Osphronemidae</taxon>
        <taxon>Betta</taxon>
    </lineage>
</organism>
<evidence type="ECO:0000256" key="2">
    <source>
        <dbReference type="ARBA" id="ARBA00008332"/>
    </source>
</evidence>
<feature type="region of interest" description="Disordered" evidence="5">
    <location>
        <begin position="196"/>
        <end position="262"/>
    </location>
</feature>
<dbReference type="GeneID" id="114867944"/>
<keyword evidence="3" id="KW-0963">Cytoplasm</keyword>
<dbReference type="AlphaFoldDB" id="A0A6P7P3R4"/>
<dbReference type="CTD" id="4291"/>
<evidence type="ECO:0000313" key="6">
    <source>
        <dbReference type="Proteomes" id="UP000515150"/>
    </source>
</evidence>
<keyword evidence="4" id="KW-0597">Phosphoprotein</keyword>
<evidence type="ECO:0000313" key="7">
    <source>
        <dbReference type="RefSeq" id="XP_029026961.1"/>
    </source>
</evidence>
<feature type="compositionally biased region" description="Polar residues" evidence="5">
    <location>
        <begin position="206"/>
        <end position="215"/>
    </location>
</feature>
<comment type="subcellular location">
    <subcellularLocation>
        <location evidence="1">Cytoplasm</location>
    </subcellularLocation>
</comment>
<feature type="compositionally biased region" description="Basic and acidic residues" evidence="5">
    <location>
        <begin position="239"/>
        <end position="252"/>
    </location>
</feature>
<evidence type="ECO:0000256" key="5">
    <source>
        <dbReference type="SAM" id="MobiDB-lite"/>
    </source>
</evidence>